<proteinExistence type="predicted"/>
<comment type="caution">
    <text evidence="2">The sequence shown here is derived from an EMBL/GenBank/DDBJ whole genome shotgun (WGS) entry which is preliminary data.</text>
</comment>
<reference evidence="2 3" key="1">
    <citation type="submission" date="2020-07" db="EMBL/GenBank/DDBJ databases">
        <title>Sequencing the genomes of 1000 actinobacteria strains.</title>
        <authorList>
            <person name="Klenk H.-P."/>
        </authorList>
    </citation>
    <scope>NUCLEOTIDE SEQUENCE [LARGE SCALE GENOMIC DNA]</scope>
    <source>
        <strain evidence="2 3">DSM 103164</strain>
    </source>
</reference>
<sequence length="279" mass="27058">MRASPGAIGRVAAGGTGRRVGVRAAAAGEAAHAVVGVAPPGVGRSAMARAALDEQVLTTPAMVRAAPEAREWVDPAPGAPLSVRPVPAAQAPAEAKAEVSALAVAAGEGRPAAGRRVAVFGARVPGEGMSGGVATTCPTIARVRTTTARRRVDPGPTGVPAAARPASPAGRANGLAAARVLARDPGSARRGTPPAVNGPPARAALASTMSARGAGAAATAGGAVAVGIGATTVLVRRASVPIEIPPCRTTSTSGCFRARSGPSCVGCPRSLRSGLPGTC</sequence>
<organism evidence="2 3">
    <name type="scientific">Naumannella cuiyingiana</name>
    <dbReference type="NCBI Taxonomy" id="1347891"/>
    <lineage>
        <taxon>Bacteria</taxon>
        <taxon>Bacillati</taxon>
        <taxon>Actinomycetota</taxon>
        <taxon>Actinomycetes</taxon>
        <taxon>Propionibacteriales</taxon>
        <taxon>Propionibacteriaceae</taxon>
        <taxon>Naumannella</taxon>
    </lineage>
</organism>
<feature type="region of interest" description="Disordered" evidence="1">
    <location>
        <begin position="150"/>
        <end position="169"/>
    </location>
</feature>
<accession>A0A7Z0IM62</accession>
<name>A0A7Z0IM62_9ACTN</name>
<keyword evidence="3" id="KW-1185">Reference proteome</keyword>
<dbReference type="Proteomes" id="UP000527616">
    <property type="component" value="Unassembled WGS sequence"/>
</dbReference>
<feature type="compositionally biased region" description="Low complexity" evidence="1">
    <location>
        <begin position="160"/>
        <end position="169"/>
    </location>
</feature>
<dbReference type="EMBL" id="JACBZS010000001">
    <property type="protein sequence ID" value="NYI72409.1"/>
    <property type="molecule type" value="Genomic_DNA"/>
</dbReference>
<evidence type="ECO:0000256" key="1">
    <source>
        <dbReference type="SAM" id="MobiDB-lite"/>
    </source>
</evidence>
<protein>
    <submittedName>
        <fullName evidence="2">Uncharacterized protein</fullName>
    </submittedName>
</protein>
<gene>
    <name evidence="2" type="ORF">GGQ54_002969</name>
</gene>
<dbReference type="AlphaFoldDB" id="A0A7Z0IM62"/>
<evidence type="ECO:0000313" key="2">
    <source>
        <dbReference type="EMBL" id="NYI72409.1"/>
    </source>
</evidence>
<evidence type="ECO:0000313" key="3">
    <source>
        <dbReference type="Proteomes" id="UP000527616"/>
    </source>
</evidence>